<sequence length="62" mass="7398">MRFLDSRLDNLGRSSRVLYFTVTRNTVRCNLINSVSIRDITSFYTIEYYSKNIHLNYELADE</sequence>
<reference evidence="2" key="1">
    <citation type="submission" date="2013-10" db="EMBL/GenBank/DDBJ databases">
        <title>Genome sequencing of Onchocerca volvulus.</title>
        <authorList>
            <person name="Cotton J."/>
            <person name="Tsai J."/>
            <person name="Stanley E."/>
            <person name="Tracey A."/>
            <person name="Holroyd N."/>
            <person name="Lustigman S."/>
            <person name="Berriman M."/>
        </authorList>
    </citation>
    <scope>NUCLEOTIDE SEQUENCE</scope>
</reference>
<reference evidence="1" key="2">
    <citation type="submission" date="2022-06" db="UniProtKB">
        <authorList>
            <consortium name="EnsemblMetazoa"/>
        </authorList>
    </citation>
    <scope>IDENTIFICATION</scope>
</reference>
<protein>
    <submittedName>
        <fullName evidence="1">Uncharacterized protein</fullName>
    </submittedName>
</protein>
<keyword evidence="2" id="KW-1185">Reference proteome</keyword>
<dbReference type="EnsemblMetazoa" id="OVOC3143.1">
    <property type="protein sequence ID" value="OVOC3143.1"/>
    <property type="gene ID" value="WBGene00239952"/>
</dbReference>
<organism evidence="1 2">
    <name type="scientific">Onchocerca volvulus</name>
    <dbReference type="NCBI Taxonomy" id="6282"/>
    <lineage>
        <taxon>Eukaryota</taxon>
        <taxon>Metazoa</taxon>
        <taxon>Ecdysozoa</taxon>
        <taxon>Nematoda</taxon>
        <taxon>Chromadorea</taxon>
        <taxon>Rhabditida</taxon>
        <taxon>Spirurina</taxon>
        <taxon>Spiruromorpha</taxon>
        <taxon>Filarioidea</taxon>
        <taxon>Onchocercidae</taxon>
        <taxon>Onchocerca</taxon>
    </lineage>
</organism>
<evidence type="ECO:0000313" key="1">
    <source>
        <dbReference type="EnsemblMetazoa" id="OVOC3143.1"/>
    </source>
</evidence>
<accession>A0A8R1XVM5</accession>
<proteinExistence type="predicted"/>
<dbReference type="EMBL" id="CMVM020000079">
    <property type="status" value="NOT_ANNOTATED_CDS"/>
    <property type="molecule type" value="Genomic_DNA"/>
</dbReference>
<dbReference type="Proteomes" id="UP000024404">
    <property type="component" value="Unassembled WGS sequence"/>
</dbReference>
<evidence type="ECO:0000313" key="2">
    <source>
        <dbReference type="Proteomes" id="UP000024404"/>
    </source>
</evidence>
<dbReference type="AlphaFoldDB" id="A0A8R1XVM5"/>
<name>A0A8R1XVM5_ONCVO</name>